<dbReference type="EMBL" id="QSKY01000050">
    <property type="protein sequence ID" value="RHE98573.1"/>
    <property type="molecule type" value="Genomic_DNA"/>
</dbReference>
<evidence type="ECO:0000313" key="4">
    <source>
        <dbReference type="Proteomes" id="UP000283501"/>
    </source>
</evidence>
<dbReference type="Proteomes" id="UP001197684">
    <property type="component" value="Unassembled WGS sequence"/>
</dbReference>
<sequence>MSVFNRCIETGNVLLILECWQDVHPALVSIPVKWEYSSPYGLLYALNPPDDVMQFENNGA</sequence>
<dbReference type="EMBL" id="JAJCJK010000040">
    <property type="protein sequence ID" value="MCB6939694.1"/>
    <property type="molecule type" value="Genomic_DNA"/>
</dbReference>
<evidence type="ECO:0000313" key="3">
    <source>
        <dbReference type="EMBL" id="RHE98573.1"/>
    </source>
</evidence>
<reference evidence="1" key="3">
    <citation type="submission" date="2021-10" db="EMBL/GenBank/DDBJ databases">
        <title>Collection of gut derived symbiotic bacterial strains cultured from healthy donors.</title>
        <authorList>
            <person name="Lin H."/>
            <person name="Littmann E."/>
            <person name="Kohout C."/>
            <person name="Pamer E.G."/>
        </authorList>
    </citation>
    <scope>NUCLEOTIDE SEQUENCE</scope>
    <source>
        <strain evidence="1">DFI.9.42</strain>
    </source>
</reference>
<reference evidence="3 4" key="1">
    <citation type="submission" date="2018-08" db="EMBL/GenBank/DDBJ databases">
        <title>A genome reference for cultivated species of the human gut microbiota.</title>
        <authorList>
            <person name="Zou Y."/>
            <person name="Xue W."/>
            <person name="Luo G."/>
        </authorList>
    </citation>
    <scope>NUCLEOTIDE SEQUENCE [LARGE SCALE GENOMIC DNA]</scope>
    <source>
        <strain evidence="3 4">AM26-2LB</strain>
    </source>
</reference>
<organism evidence="3 4">
    <name type="scientific">Agathobacter rectalis</name>
    <dbReference type="NCBI Taxonomy" id="39491"/>
    <lineage>
        <taxon>Bacteria</taxon>
        <taxon>Bacillati</taxon>
        <taxon>Bacillota</taxon>
        <taxon>Clostridia</taxon>
        <taxon>Lachnospirales</taxon>
        <taxon>Lachnospiraceae</taxon>
        <taxon>Agathobacter</taxon>
    </lineage>
</organism>
<proteinExistence type="predicted"/>
<accession>A0A414LV76</accession>
<dbReference type="EMBL" id="WKQP01000043">
    <property type="protein sequence ID" value="MSC61571.1"/>
    <property type="molecule type" value="Genomic_DNA"/>
</dbReference>
<reference evidence="2 5" key="2">
    <citation type="journal article" date="2019" name="Nat. Med.">
        <title>A library of human gut bacterial isolates paired with longitudinal multiomics data enables mechanistic microbiome research.</title>
        <authorList>
            <person name="Poyet M."/>
            <person name="Groussin M."/>
            <person name="Gibbons S.M."/>
            <person name="Avila-Pacheco J."/>
            <person name="Jiang X."/>
            <person name="Kearney S.M."/>
            <person name="Perrotta A.R."/>
            <person name="Berdy B."/>
            <person name="Zhao S."/>
            <person name="Lieberman T.D."/>
            <person name="Swanson P.K."/>
            <person name="Smith M."/>
            <person name="Roesemann S."/>
            <person name="Alexander J.E."/>
            <person name="Rich S.A."/>
            <person name="Livny J."/>
            <person name="Vlamakis H."/>
            <person name="Clish C."/>
            <person name="Bullock K."/>
            <person name="Deik A."/>
            <person name="Scott J."/>
            <person name="Pierce K.A."/>
            <person name="Xavier R.J."/>
            <person name="Alm E.J."/>
        </authorList>
    </citation>
    <scope>NUCLEOTIDE SEQUENCE [LARGE SCALE GENOMIC DNA]</scope>
    <source>
        <strain evidence="2 5">BIOML-A11</strain>
    </source>
</reference>
<dbReference type="Proteomes" id="UP000479563">
    <property type="component" value="Unassembled WGS sequence"/>
</dbReference>
<dbReference type="Proteomes" id="UP000283501">
    <property type="component" value="Unassembled WGS sequence"/>
</dbReference>
<evidence type="ECO:0000313" key="5">
    <source>
        <dbReference type="Proteomes" id="UP000479563"/>
    </source>
</evidence>
<dbReference type="OrthoDB" id="9785745at2"/>
<comment type="caution">
    <text evidence="3">The sequence shown here is derived from an EMBL/GenBank/DDBJ whole genome shotgun (WGS) entry which is preliminary data.</text>
</comment>
<gene>
    <name evidence="3" type="ORF">DW703_16770</name>
    <name evidence="2" type="ORF">GKE07_15570</name>
    <name evidence="1" type="ORF">LIZ56_14985</name>
</gene>
<protein>
    <submittedName>
        <fullName evidence="3">Uncharacterized protein</fullName>
    </submittedName>
</protein>
<dbReference type="AlphaFoldDB" id="A0A414LV76"/>
<evidence type="ECO:0000313" key="1">
    <source>
        <dbReference type="EMBL" id="MCB6939694.1"/>
    </source>
</evidence>
<evidence type="ECO:0000313" key="2">
    <source>
        <dbReference type="EMBL" id="MSC61571.1"/>
    </source>
</evidence>
<name>A0A414LV76_9FIRM</name>